<evidence type="ECO:0000313" key="4">
    <source>
        <dbReference type="Proteomes" id="UP000292052"/>
    </source>
</evidence>
<comment type="similarity">
    <text evidence="1">Belongs to the histone H3 family.</text>
</comment>
<dbReference type="InterPro" id="IPR007125">
    <property type="entry name" value="H2A/H2B/H3"/>
</dbReference>
<dbReference type="Pfam" id="PF00125">
    <property type="entry name" value="Histone"/>
    <property type="match status" value="1"/>
</dbReference>
<reference evidence="3 4" key="1">
    <citation type="submission" date="2017-03" db="EMBL/GenBank/DDBJ databases">
        <title>Genome of the blue death feigning beetle - Asbolus verrucosus.</title>
        <authorList>
            <person name="Rider S.D."/>
        </authorList>
    </citation>
    <scope>NUCLEOTIDE SEQUENCE [LARGE SCALE GENOMIC DNA]</scope>
    <source>
        <strain evidence="3">Butters</strain>
        <tissue evidence="3">Head and leg muscle</tissue>
    </source>
</reference>
<feature type="domain" description="Core Histone H2A/H2B/H3" evidence="2">
    <location>
        <begin position="30"/>
        <end position="117"/>
    </location>
</feature>
<dbReference type="GO" id="GO:0000786">
    <property type="term" value="C:nucleosome"/>
    <property type="evidence" value="ECO:0007669"/>
    <property type="project" value="InterPro"/>
</dbReference>
<dbReference type="PRINTS" id="PR00622">
    <property type="entry name" value="HISTONEH3"/>
</dbReference>
<evidence type="ECO:0000313" key="3">
    <source>
        <dbReference type="EMBL" id="RZC33631.1"/>
    </source>
</evidence>
<keyword evidence="4" id="KW-1185">Reference proteome</keyword>
<proteinExistence type="inferred from homology"/>
<dbReference type="Gene3D" id="1.10.20.10">
    <property type="entry name" value="Histone, subunit A"/>
    <property type="match status" value="1"/>
</dbReference>
<evidence type="ECO:0000259" key="2">
    <source>
        <dbReference type="Pfam" id="PF00125"/>
    </source>
</evidence>
<dbReference type="GO" id="GO:0003677">
    <property type="term" value="F:DNA binding"/>
    <property type="evidence" value="ECO:0007669"/>
    <property type="project" value="InterPro"/>
</dbReference>
<accession>A0A482VL43</accession>
<dbReference type="PANTHER" id="PTHR11426">
    <property type="entry name" value="HISTONE H3"/>
    <property type="match status" value="1"/>
</dbReference>
<dbReference type="SUPFAM" id="SSF47113">
    <property type="entry name" value="Histone-fold"/>
    <property type="match status" value="1"/>
</dbReference>
<organism evidence="3 4">
    <name type="scientific">Asbolus verrucosus</name>
    <name type="common">Desert ironclad beetle</name>
    <dbReference type="NCBI Taxonomy" id="1661398"/>
    <lineage>
        <taxon>Eukaryota</taxon>
        <taxon>Metazoa</taxon>
        <taxon>Ecdysozoa</taxon>
        <taxon>Arthropoda</taxon>
        <taxon>Hexapoda</taxon>
        <taxon>Insecta</taxon>
        <taxon>Pterygota</taxon>
        <taxon>Neoptera</taxon>
        <taxon>Endopterygota</taxon>
        <taxon>Coleoptera</taxon>
        <taxon>Polyphaga</taxon>
        <taxon>Cucujiformia</taxon>
        <taxon>Tenebrionidae</taxon>
        <taxon>Pimeliinae</taxon>
        <taxon>Asbolus</taxon>
    </lineage>
</organism>
<dbReference type="CDD" id="cd22911">
    <property type="entry name" value="HFD_H3"/>
    <property type="match status" value="1"/>
</dbReference>
<name>A0A482VL43_ASBVE</name>
<sequence>MVRNKSNSPKKRRSGTRIFHIGSRTFKLRTKLLRTIKNLQMSTKHCIPAAPFTRLIREILQDNYLHCYDLRIQQKAIEALQEAAEIYLVGLFEDSCLCAYHAKRVTLRPTDMHLALTIRGSYDVFNH</sequence>
<dbReference type="InterPro" id="IPR000164">
    <property type="entry name" value="Histone_H3/CENP-A"/>
</dbReference>
<dbReference type="InterPro" id="IPR009072">
    <property type="entry name" value="Histone-fold"/>
</dbReference>
<dbReference type="GO" id="GO:0030527">
    <property type="term" value="F:structural constituent of chromatin"/>
    <property type="evidence" value="ECO:0007669"/>
    <property type="project" value="InterPro"/>
</dbReference>
<dbReference type="SMART" id="SM00428">
    <property type="entry name" value="H3"/>
    <property type="match status" value="1"/>
</dbReference>
<dbReference type="STRING" id="1661398.A0A482VL43"/>
<dbReference type="GO" id="GO:0046982">
    <property type="term" value="F:protein heterodimerization activity"/>
    <property type="evidence" value="ECO:0007669"/>
    <property type="project" value="InterPro"/>
</dbReference>
<dbReference type="EMBL" id="QDEB01087347">
    <property type="protein sequence ID" value="RZC33631.1"/>
    <property type="molecule type" value="Genomic_DNA"/>
</dbReference>
<gene>
    <name evidence="3" type="ORF">BDFB_005892</name>
</gene>
<comment type="caution">
    <text evidence="3">The sequence shown here is derived from an EMBL/GenBank/DDBJ whole genome shotgun (WGS) entry which is preliminary data.</text>
</comment>
<evidence type="ECO:0000256" key="1">
    <source>
        <dbReference type="ARBA" id="ARBA00010343"/>
    </source>
</evidence>
<dbReference type="OrthoDB" id="420022at2759"/>
<protein>
    <submittedName>
        <fullName evidence="3">Histone domain containing protein</fullName>
    </submittedName>
</protein>
<dbReference type="AlphaFoldDB" id="A0A482VL43"/>
<dbReference type="Proteomes" id="UP000292052">
    <property type="component" value="Unassembled WGS sequence"/>
</dbReference>